<organism evidence="1">
    <name type="scientific">uncultured Caudovirales phage</name>
    <dbReference type="NCBI Taxonomy" id="2100421"/>
    <lineage>
        <taxon>Viruses</taxon>
        <taxon>Duplodnaviria</taxon>
        <taxon>Heunggongvirae</taxon>
        <taxon>Uroviricota</taxon>
        <taxon>Caudoviricetes</taxon>
        <taxon>Peduoviridae</taxon>
        <taxon>Maltschvirus</taxon>
        <taxon>Maltschvirus maltsch</taxon>
    </lineage>
</organism>
<gene>
    <name evidence="1" type="ORF">UFOVP1290_474</name>
</gene>
<reference evidence="1" key="1">
    <citation type="submission" date="2020-05" db="EMBL/GenBank/DDBJ databases">
        <authorList>
            <person name="Chiriac C."/>
            <person name="Salcher M."/>
            <person name="Ghai R."/>
            <person name="Kavagutti S V."/>
        </authorList>
    </citation>
    <scope>NUCLEOTIDE SEQUENCE</scope>
</reference>
<dbReference type="EMBL" id="LR797252">
    <property type="protein sequence ID" value="CAB4196954.1"/>
    <property type="molecule type" value="Genomic_DNA"/>
</dbReference>
<name>A0A6J5RY17_9CAUD</name>
<proteinExistence type="predicted"/>
<evidence type="ECO:0000313" key="1">
    <source>
        <dbReference type="EMBL" id="CAB4196954.1"/>
    </source>
</evidence>
<accession>A0A6J5RY17</accession>
<sequence length="344" mass="40354">MTLENIDPKFRNLTDLLFFSDRMDLDLSNYNNLLSLNKKDNIDYLWKNFLRATDIFYENGVSFWKNRLKLIYSLNCKSLTSDVDNYISKRVVHLFKTKKLINKIYDIELQQYLAMCEIGIENGDNKNSYKEYLFGILSFINHKKLPSLIENFIPLFFDDMNDFITYLTGKILQSEYSFFILSEFESQGIIFDKTPLIKLAKELLIRRGITAKNTRIWLLLLSDDDILVKIKSAYKPIHKERLINIVNNCDFNILHTNFFANIKRILSIDENIADNICNIYLDKLYARGSYHSRAIINNIIKLLNNCPQIKPKKVLAYLSSNNLMSDIKLLINAFPKLKKLSTFV</sequence>
<protein>
    <submittedName>
        <fullName evidence="1">Uncharacterized protein</fullName>
    </submittedName>
</protein>